<name>A0ABW2X635_9ACTN</name>
<reference evidence="3" key="1">
    <citation type="journal article" date="2019" name="Int. J. Syst. Evol. Microbiol.">
        <title>The Global Catalogue of Microorganisms (GCM) 10K type strain sequencing project: providing services to taxonomists for standard genome sequencing and annotation.</title>
        <authorList>
            <consortium name="The Broad Institute Genomics Platform"/>
            <consortium name="The Broad Institute Genome Sequencing Center for Infectious Disease"/>
            <person name="Wu L."/>
            <person name="Ma J."/>
        </authorList>
    </citation>
    <scope>NUCLEOTIDE SEQUENCE [LARGE SCALE GENOMIC DNA]</scope>
    <source>
        <strain evidence="3">JCM 12607</strain>
    </source>
</reference>
<dbReference type="EMBL" id="JBHTGL010000008">
    <property type="protein sequence ID" value="MFD0629267.1"/>
    <property type="molecule type" value="Genomic_DNA"/>
</dbReference>
<organism evidence="2 3">
    <name type="scientific">Streptomyces sanglieri</name>
    <dbReference type="NCBI Taxonomy" id="193460"/>
    <lineage>
        <taxon>Bacteria</taxon>
        <taxon>Bacillati</taxon>
        <taxon>Actinomycetota</taxon>
        <taxon>Actinomycetes</taxon>
        <taxon>Kitasatosporales</taxon>
        <taxon>Streptomycetaceae</taxon>
        <taxon>Streptomyces</taxon>
    </lineage>
</organism>
<feature type="transmembrane region" description="Helical" evidence="1">
    <location>
        <begin position="6"/>
        <end position="26"/>
    </location>
</feature>
<evidence type="ECO:0000313" key="3">
    <source>
        <dbReference type="Proteomes" id="UP001596915"/>
    </source>
</evidence>
<comment type="caution">
    <text evidence="2">The sequence shown here is derived from an EMBL/GenBank/DDBJ whole genome shotgun (WGS) entry which is preliminary data.</text>
</comment>
<sequence length="139" mass="14764">MGAVAVLAGITAFGGMLAVLAGTYGLHQARRVRATGVRVQALVKRRPGAAHEEPAPPRPLLQFVTEDDRVMEVVSPVPATRRHPLNHGDNVLVSYDPADPRNVVVHGRDRPGPERAFIAGGALVVLFSLTLLLVAVASR</sequence>
<accession>A0ABW2X635</accession>
<protein>
    <submittedName>
        <fullName evidence="2">DUF3592 domain-containing protein</fullName>
    </submittedName>
</protein>
<keyword evidence="1" id="KW-1133">Transmembrane helix</keyword>
<evidence type="ECO:0000313" key="2">
    <source>
        <dbReference type="EMBL" id="MFD0629267.1"/>
    </source>
</evidence>
<proteinExistence type="predicted"/>
<keyword evidence="1" id="KW-0472">Membrane</keyword>
<feature type="transmembrane region" description="Helical" evidence="1">
    <location>
        <begin position="116"/>
        <end position="137"/>
    </location>
</feature>
<dbReference type="Proteomes" id="UP001596915">
    <property type="component" value="Unassembled WGS sequence"/>
</dbReference>
<keyword evidence="3" id="KW-1185">Reference proteome</keyword>
<keyword evidence="1" id="KW-0812">Transmembrane</keyword>
<gene>
    <name evidence="2" type="ORF">ACFQ2K_48310</name>
</gene>
<evidence type="ECO:0000256" key="1">
    <source>
        <dbReference type="SAM" id="Phobius"/>
    </source>
</evidence>